<proteinExistence type="predicted"/>
<comment type="caution">
    <text evidence="1">The sequence shown here is derived from an EMBL/GenBank/DDBJ whole genome shotgun (WGS) entry which is preliminary data.</text>
</comment>
<organism evidence="1 2">
    <name type="scientific">Corchorus olitorius</name>
    <dbReference type="NCBI Taxonomy" id="93759"/>
    <lineage>
        <taxon>Eukaryota</taxon>
        <taxon>Viridiplantae</taxon>
        <taxon>Streptophyta</taxon>
        <taxon>Embryophyta</taxon>
        <taxon>Tracheophyta</taxon>
        <taxon>Spermatophyta</taxon>
        <taxon>Magnoliopsida</taxon>
        <taxon>eudicotyledons</taxon>
        <taxon>Gunneridae</taxon>
        <taxon>Pentapetalae</taxon>
        <taxon>rosids</taxon>
        <taxon>malvids</taxon>
        <taxon>Malvales</taxon>
        <taxon>Malvaceae</taxon>
        <taxon>Grewioideae</taxon>
        <taxon>Apeibeae</taxon>
        <taxon>Corchorus</taxon>
    </lineage>
</organism>
<evidence type="ECO:0000313" key="1">
    <source>
        <dbReference type="EMBL" id="OMP10582.1"/>
    </source>
</evidence>
<sequence length="44" mass="4966">MEMSPSATCISRAFFFMEAMRCVSCVSKDGEGLREVLEREMGRS</sequence>
<dbReference type="Proteomes" id="UP000187203">
    <property type="component" value="Unassembled WGS sequence"/>
</dbReference>
<evidence type="ECO:0000313" key="2">
    <source>
        <dbReference type="Proteomes" id="UP000187203"/>
    </source>
</evidence>
<name>A0A1R3KU30_9ROSI</name>
<protein>
    <submittedName>
        <fullName evidence="1">Uncharacterized protein</fullName>
    </submittedName>
</protein>
<dbReference type="EMBL" id="AWUE01011492">
    <property type="protein sequence ID" value="OMP10582.1"/>
    <property type="molecule type" value="Genomic_DNA"/>
</dbReference>
<gene>
    <name evidence="1" type="ORF">COLO4_04422</name>
</gene>
<accession>A0A1R3KU30</accession>
<reference evidence="2" key="1">
    <citation type="submission" date="2013-09" db="EMBL/GenBank/DDBJ databases">
        <title>Corchorus olitorius genome sequencing.</title>
        <authorList>
            <person name="Alam M."/>
            <person name="Haque M.S."/>
            <person name="Islam M.S."/>
            <person name="Emdad E.M."/>
            <person name="Islam M.M."/>
            <person name="Ahmed B."/>
            <person name="Halim A."/>
            <person name="Hossen Q.M.M."/>
            <person name="Hossain M.Z."/>
            <person name="Ahmed R."/>
            <person name="Khan M.M."/>
            <person name="Islam R."/>
            <person name="Rashid M.M."/>
            <person name="Khan S.A."/>
            <person name="Rahman M.S."/>
            <person name="Alam M."/>
            <person name="Yahiya A.S."/>
            <person name="Khan M.S."/>
            <person name="Azam M.S."/>
            <person name="Haque T."/>
            <person name="Lashkar M.Z.H."/>
            <person name="Akhand A.I."/>
            <person name="Morshed G."/>
            <person name="Roy S."/>
            <person name="Uddin K.S."/>
            <person name="Rabeya T."/>
            <person name="Hossain A.S."/>
            <person name="Chowdhury A."/>
            <person name="Snigdha A.R."/>
            <person name="Mortoza M.S."/>
            <person name="Matin S.A."/>
            <person name="Hoque S.M.E."/>
            <person name="Islam M.K."/>
            <person name="Roy D.K."/>
            <person name="Haider R."/>
            <person name="Moosa M.M."/>
            <person name="Elias S.M."/>
            <person name="Hasan A.M."/>
            <person name="Jahan S."/>
            <person name="Shafiuddin M."/>
            <person name="Mahmood N."/>
            <person name="Shommy N.S."/>
        </authorList>
    </citation>
    <scope>NUCLEOTIDE SEQUENCE [LARGE SCALE GENOMIC DNA]</scope>
    <source>
        <strain evidence="2">cv. O-4</strain>
    </source>
</reference>
<keyword evidence="2" id="KW-1185">Reference proteome</keyword>
<dbReference type="AlphaFoldDB" id="A0A1R3KU30"/>